<feature type="region of interest" description="Disordered" evidence="1">
    <location>
        <begin position="236"/>
        <end position="314"/>
    </location>
</feature>
<name>A0A7J6SKK7_PEROL</name>
<sequence length="314" mass="35159">MGFADRLKQLRKPKASPTRQQQPPPTTTQQQSGSPGRSPEEALTELRQKLSNLKNTVSKPAQSAAVAQAAQQLLSDCRNQSAILESQADTFADQEKFDLVQGVFETTEELQKINKAFDPWFNAATRTAVAHSVAVDAAPAGLPVTASQPVGDDRALGAFSRQIAELRMMIWDESKPVDQCDLAIAEAKSCSEALAGRMDVWLNRNESARINKLMKCNDDLEDVEEEWKVLRLQRGSAGTGVATGAEGRQEEEAQRRDEEEALRAQNEEEERIEKARRDEEGRLQKAAEEEQERQAREEAERRSREEAEEKERQE</sequence>
<evidence type="ECO:0000256" key="1">
    <source>
        <dbReference type="SAM" id="MobiDB-lite"/>
    </source>
</evidence>
<accession>A0A7J6SKK7</accession>
<gene>
    <name evidence="2" type="ORF">FOZ63_025289</name>
</gene>
<keyword evidence="3" id="KW-1185">Reference proteome</keyword>
<feature type="compositionally biased region" description="Low complexity" evidence="1">
    <location>
        <begin position="16"/>
        <end position="37"/>
    </location>
</feature>
<organism evidence="2 3">
    <name type="scientific">Perkinsus olseni</name>
    <name type="common">Perkinsus atlanticus</name>
    <dbReference type="NCBI Taxonomy" id="32597"/>
    <lineage>
        <taxon>Eukaryota</taxon>
        <taxon>Sar</taxon>
        <taxon>Alveolata</taxon>
        <taxon>Perkinsozoa</taxon>
        <taxon>Perkinsea</taxon>
        <taxon>Perkinsida</taxon>
        <taxon>Perkinsidae</taxon>
        <taxon>Perkinsus</taxon>
    </lineage>
</organism>
<protein>
    <submittedName>
        <fullName evidence="2">Uncharacterized protein</fullName>
    </submittedName>
</protein>
<proteinExistence type="predicted"/>
<comment type="caution">
    <text evidence="2">The sequence shown here is derived from an EMBL/GenBank/DDBJ whole genome shotgun (WGS) entry which is preliminary data.</text>
</comment>
<dbReference type="Proteomes" id="UP000553632">
    <property type="component" value="Unassembled WGS sequence"/>
</dbReference>
<evidence type="ECO:0000313" key="3">
    <source>
        <dbReference type="Proteomes" id="UP000553632"/>
    </source>
</evidence>
<dbReference type="AlphaFoldDB" id="A0A7J6SKK7"/>
<reference evidence="2 3" key="1">
    <citation type="submission" date="2020-04" db="EMBL/GenBank/DDBJ databases">
        <title>Perkinsus olseni comparative genomics.</title>
        <authorList>
            <person name="Bogema D.R."/>
        </authorList>
    </citation>
    <scope>NUCLEOTIDE SEQUENCE [LARGE SCALE GENOMIC DNA]</scope>
    <source>
        <strain evidence="2 3">ATCC PRA-207</strain>
    </source>
</reference>
<feature type="non-terminal residue" evidence="2">
    <location>
        <position position="314"/>
    </location>
</feature>
<evidence type="ECO:0000313" key="2">
    <source>
        <dbReference type="EMBL" id="KAF4733468.1"/>
    </source>
</evidence>
<feature type="region of interest" description="Disordered" evidence="1">
    <location>
        <begin position="1"/>
        <end position="42"/>
    </location>
</feature>
<dbReference type="EMBL" id="JABANO010017458">
    <property type="protein sequence ID" value="KAF4733468.1"/>
    <property type="molecule type" value="Genomic_DNA"/>
</dbReference>
<feature type="compositionally biased region" description="Basic and acidic residues" evidence="1">
    <location>
        <begin position="247"/>
        <end position="314"/>
    </location>
</feature>